<evidence type="ECO:0000313" key="1">
    <source>
        <dbReference type="EMBL" id="EKG18833.1"/>
    </source>
</evidence>
<gene>
    <name evidence="1" type="ORF">MPH_03849</name>
</gene>
<name>K2RVK6_MACPH</name>
<dbReference type="InParanoid" id="K2RVK6"/>
<dbReference type="HOGENOM" id="CLU_1949223_0_0_1"/>
<evidence type="ECO:0000313" key="2">
    <source>
        <dbReference type="Proteomes" id="UP000007129"/>
    </source>
</evidence>
<organism evidence="1 2">
    <name type="scientific">Macrophomina phaseolina (strain MS6)</name>
    <name type="common">Charcoal rot fungus</name>
    <dbReference type="NCBI Taxonomy" id="1126212"/>
    <lineage>
        <taxon>Eukaryota</taxon>
        <taxon>Fungi</taxon>
        <taxon>Dikarya</taxon>
        <taxon>Ascomycota</taxon>
        <taxon>Pezizomycotina</taxon>
        <taxon>Dothideomycetes</taxon>
        <taxon>Dothideomycetes incertae sedis</taxon>
        <taxon>Botryosphaeriales</taxon>
        <taxon>Botryosphaeriaceae</taxon>
        <taxon>Macrophomina</taxon>
    </lineage>
</organism>
<dbReference type="Proteomes" id="UP000007129">
    <property type="component" value="Unassembled WGS sequence"/>
</dbReference>
<dbReference type="AlphaFoldDB" id="K2RVK6"/>
<dbReference type="VEuPathDB" id="FungiDB:MPH_03849"/>
<comment type="caution">
    <text evidence="1">The sequence shown here is derived from an EMBL/GenBank/DDBJ whole genome shotgun (WGS) entry which is preliminary data.</text>
</comment>
<sequence>MTLYQRAIVIRIAKKKKNVMAFSAAQFVEIIQSRAALKQSRNLTSTATASIRKFLFRIPKLCSPEGTATKGGTFMTESLMRIRMSSWQRRKRLNGTRGLGFAKNLRAEGEYTRRRMKLTHNTARGQSCL</sequence>
<dbReference type="EMBL" id="AHHD01000170">
    <property type="protein sequence ID" value="EKG18833.1"/>
    <property type="molecule type" value="Genomic_DNA"/>
</dbReference>
<protein>
    <submittedName>
        <fullName evidence="1">Uncharacterized protein</fullName>
    </submittedName>
</protein>
<proteinExistence type="predicted"/>
<reference evidence="1 2" key="1">
    <citation type="journal article" date="2012" name="BMC Genomics">
        <title>Tools to kill: Genome of one of the most destructive plant pathogenic fungi Macrophomina phaseolina.</title>
        <authorList>
            <person name="Islam M.S."/>
            <person name="Haque M.S."/>
            <person name="Islam M.M."/>
            <person name="Emdad E.M."/>
            <person name="Halim A."/>
            <person name="Hossen Q.M.M."/>
            <person name="Hossain M.Z."/>
            <person name="Ahmed B."/>
            <person name="Rahim S."/>
            <person name="Rahman M.S."/>
            <person name="Alam M.M."/>
            <person name="Hou S."/>
            <person name="Wan X."/>
            <person name="Saito J.A."/>
            <person name="Alam M."/>
        </authorList>
    </citation>
    <scope>NUCLEOTIDE SEQUENCE [LARGE SCALE GENOMIC DNA]</scope>
    <source>
        <strain evidence="1 2">MS6</strain>
    </source>
</reference>
<accession>K2RVK6</accession>